<keyword evidence="3" id="KW-1185">Reference proteome</keyword>
<protein>
    <submittedName>
        <fullName evidence="2">Nitrilase-like protein</fullName>
    </submittedName>
</protein>
<dbReference type="PANTHER" id="PTHR23088">
    <property type="entry name" value="NITRILASE-RELATED"/>
    <property type="match status" value="1"/>
</dbReference>
<comment type="caution">
    <text evidence="2">The sequence shown here is derived from an EMBL/GenBank/DDBJ whole genome shotgun (WGS) entry which is preliminary data.</text>
</comment>
<organism evidence="2 3">
    <name type="scientific">Sphaerosporella brunnea</name>
    <dbReference type="NCBI Taxonomy" id="1250544"/>
    <lineage>
        <taxon>Eukaryota</taxon>
        <taxon>Fungi</taxon>
        <taxon>Dikarya</taxon>
        <taxon>Ascomycota</taxon>
        <taxon>Pezizomycotina</taxon>
        <taxon>Pezizomycetes</taxon>
        <taxon>Pezizales</taxon>
        <taxon>Pyronemataceae</taxon>
        <taxon>Sphaerosporella</taxon>
    </lineage>
</organism>
<dbReference type="EMBL" id="VXIS01000108">
    <property type="protein sequence ID" value="KAA8904488.1"/>
    <property type="molecule type" value="Genomic_DNA"/>
</dbReference>
<dbReference type="Gene3D" id="3.60.110.10">
    <property type="entry name" value="Carbon-nitrogen hydrolase"/>
    <property type="match status" value="2"/>
</dbReference>
<dbReference type="SUPFAM" id="SSF56317">
    <property type="entry name" value="Carbon-nitrogen hydrolase"/>
    <property type="match status" value="1"/>
</dbReference>
<dbReference type="PROSITE" id="PS50263">
    <property type="entry name" value="CN_HYDROLASE"/>
    <property type="match status" value="1"/>
</dbReference>
<dbReference type="Proteomes" id="UP000326924">
    <property type="component" value="Unassembled WGS sequence"/>
</dbReference>
<evidence type="ECO:0000259" key="1">
    <source>
        <dbReference type="PROSITE" id="PS50263"/>
    </source>
</evidence>
<reference evidence="2 3" key="1">
    <citation type="submission" date="2019-09" db="EMBL/GenBank/DDBJ databases">
        <title>Draft genome of the ectomycorrhizal ascomycete Sphaerosporella brunnea.</title>
        <authorList>
            <consortium name="DOE Joint Genome Institute"/>
            <person name="Benucci G.M."/>
            <person name="Marozzi G."/>
            <person name="Antonielli L."/>
            <person name="Sanchez S."/>
            <person name="Marco P."/>
            <person name="Wang X."/>
            <person name="Falini L.B."/>
            <person name="Barry K."/>
            <person name="Haridas S."/>
            <person name="Lipzen A."/>
            <person name="Labutti K."/>
            <person name="Grigoriev I.V."/>
            <person name="Murat C."/>
            <person name="Martin F."/>
            <person name="Albertini E."/>
            <person name="Donnini D."/>
            <person name="Bonito G."/>
        </authorList>
    </citation>
    <scope>NUCLEOTIDE SEQUENCE [LARGE SCALE GENOMIC DNA]</scope>
    <source>
        <strain evidence="2 3">Sb_GMNB300</strain>
    </source>
</reference>
<proteinExistence type="predicted"/>
<dbReference type="InterPro" id="IPR036526">
    <property type="entry name" value="C-N_Hydrolase_sf"/>
</dbReference>
<evidence type="ECO:0000313" key="3">
    <source>
        <dbReference type="Proteomes" id="UP000326924"/>
    </source>
</evidence>
<dbReference type="Pfam" id="PF00795">
    <property type="entry name" value="CN_hydrolase"/>
    <property type="match status" value="1"/>
</dbReference>
<sequence length="261" mass="28126">MSRPDSAAAVRIACGQFCATPNPAANLASCTKLAQLAAAGGARALFLPEASDYISRSAGETLSLCQPAASSEFVLGLRALAQQHGMAIIAGIHTPPASASASSSGRVRNTCVYISEEGAVAAAYDKVHLFDIDLPACGICFDLRFPEPARWLVARGAQLLCYPSAFTVPTGRAHWELLLRARAVEGQVWVVAPAQVGRHTEGRRSWGGACVVDPWGEVRGRCRAWDELDEEVCLVDVDLEVLRRVRRECPLRRREDVYPAI</sequence>
<gene>
    <name evidence="2" type="ORF">FN846DRAFT_899218</name>
</gene>
<dbReference type="InParanoid" id="A0A5J5EV60"/>
<dbReference type="AlphaFoldDB" id="A0A5J5EV60"/>
<dbReference type="InterPro" id="IPR003010">
    <property type="entry name" value="C-N_Hydrolase"/>
</dbReference>
<dbReference type="PANTHER" id="PTHR23088:SF27">
    <property type="entry name" value="DEAMINATED GLUTATHIONE AMIDASE"/>
    <property type="match status" value="1"/>
</dbReference>
<accession>A0A5J5EV60</accession>
<feature type="domain" description="CN hydrolase" evidence="1">
    <location>
        <begin position="10"/>
        <end position="239"/>
    </location>
</feature>
<name>A0A5J5EV60_9PEZI</name>
<evidence type="ECO:0000313" key="2">
    <source>
        <dbReference type="EMBL" id="KAA8904488.1"/>
    </source>
</evidence>
<dbReference type="OrthoDB" id="10250282at2759"/>
<dbReference type="FunCoup" id="A0A5J5EV60">
    <property type="interactions" value="102"/>
</dbReference>